<dbReference type="InterPro" id="IPR028098">
    <property type="entry name" value="Glyco_trans_4-like_N"/>
</dbReference>
<dbReference type="GO" id="GO:0016757">
    <property type="term" value="F:glycosyltransferase activity"/>
    <property type="evidence" value="ECO:0007669"/>
    <property type="project" value="UniProtKB-ARBA"/>
</dbReference>
<comment type="caution">
    <text evidence="2">The sequence shown here is derived from an EMBL/GenBank/DDBJ whole genome shotgun (WGS) entry which is preliminary data.</text>
</comment>
<protein>
    <submittedName>
        <fullName evidence="2">Glycosyltransferase family 4 protein</fullName>
    </submittedName>
</protein>
<dbReference type="CDD" id="cd03801">
    <property type="entry name" value="GT4_PimA-like"/>
    <property type="match status" value="1"/>
</dbReference>
<evidence type="ECO:0000313" key="3">
    <source>
        <dbReference type="Proteomes" id="UP000741360"/>
    </source>
</evidence>
<dbReference type="AlphaFoldDB" id="A0A932GMM7"/>
<dbReference type="Gene3D" id="3.40.50.2000">
    <property type="entry name" value="Glycogen Phosphorylase B"/>
    <property type="match status" value="2"/>
</dbReference>
<name>A0A932GMM7_UNCTE</name>
<dbReference type="SUPFAM" id="SSF53756">
    <property type="entry name" value="UDP-Glycosyltransferase/glycogen phosphorylase"/>
    <property type="match status" value="1"/>
</dbReference>
<sequence length="386" mass="42993">MRILYPVGEVFPSPTARSIQIMNTCAALARRGNQVFLLLGKKRGIDAARLLEYYGLLPTPGLEIEFLPILRPSGQRVWRPSWGGLFLFFCRRRLVRLLADSTGKKDTVVFVRHLKLAVNLRRKYKKLLETPLIFEAHEIFSHEKPAGSRLRTLEERAYGGVDGVVAITAHLARMIVETFSVRVPTAVVPDGTRLFTLSPLNSQTPARIVYSGQLYEWKGVDCLLQAMAEVPGARLAILGGGAGGAEQLQRKARSLGIEDRLDFLGQVPHREVVKSLREADVFVLPASGSPISRFWTSPLKLFEYMAAGRPVVASDLPSLREILRHEENALLVEPGNPRALAAAINRILADRGLAQRLAGQALADVREYTWDARAERLERFFAELLT</sequence>
<gene>
    <name evidence="2" type="ORF">HYY65_01310</name>
</gene>
<accession>A0A932GMM7</accession>
<dbReference type="Proteomes" id="UP000741360">
    <property type="component" value="Unassembled WGS sequence"/>
</dbReference>
<dbReference type="Pfam" id="PF13439">
    <property type="entry name" value="Glyco_transf_4"/>
    <property type="match status" value="1"/>
</dbReference>
<organism evidence="2 3">
    <name type="scientific">Tectimicrobiota bacterium</name>
    <dbReference type="NCBI Taxonomy" id="2528274"/>
    <lineage>
        <taxon>Bacteria</taxon>
        <taxon>Pseudomonadati</taxon>
        <taxon>Nitrospinota/Tectimicrobiota group</taxon>
        <taxon>Candidatus Tectimicrobiota</taxon>
    </lineage>
</organism>
<dbReference type="Pfam" id="PF13692">
    <property type="entry name" value="Glyco_trans_1_4"/>
    <property type="match status" value="1"/>
</dbReference>
<evidence type="ECO:0000313" key="2">
    <source>
        <dbReference type="EMBL" id="MBI3013713.1"/>
    </source>
</evidence>
<dbReference type="PANTHER" id="PTHR12526">
    <property type="entry name" value="GLYCOSYLTRANSFERASE"/>
    <property type="match status" value="1"/>
</dbReference>
<proteinExistence type="predicted"/>
<dbReference type="EMBL" id="JACPSX010000024">
    <property type="protein sequence ID" value="MBI3013713.1"/>
    <property type="molecule type" value="Genomic_DNA"/>
</dbReference>
<feature type="domain" description="Glycosyltransferase subfamily 4-like N-terminal" evidence="1">
    <location>
        <begin position="21"/>
        <end position="191"/>
    </location>
</feature>
<evidence type="ECO:0000259" key="1">
    <source>
        <dbReference type="Pfam" id="PF13439"/>
    </source>
</evidence>
<reference evidence="2" key="1">
    <citation type="submission" date="2020-07" db="EMBL/GenBank/DDBJ databases">
        <title>Huge and variable diversity of episymbiotic CPR bacteria and DPANN archaea in groundwater ecosystems.</title>
        <authorList>
            <person name="He C.Y."/>
            <person name="Keren R."/>
            <person name="Whittaker M."/>
            <person name="Farag I.F."/>
            <person name="Doudna J."/>
            <person name="Cate J.H.D."/>
            <person name="Banfield J.F."/>
        </authorList>
    </citation>
    <scope>NUCLEOTIDE SEQUENCE</scope>
    <source>
        <strain evidence="2">NC_groundwater_717_Ag_S-0.2um_59_8</strain>
    </source>
</reference>